<keyword evidence="2" id="KW-1185">Reference proteome</keyword>
<organism evidence="1 2">
    <name type="scientific">Botrytis fragariae</name>
    <dbReference type="NCBI Taxonomy" id="1964551"/>
    <lineage>
        <taxon>Eukaryota</taxon>
        <taxon>Fungi</taxon>
        <taxon>Dikarya</taxon>
        <taxon>Ascomycota</taxon>
        <taxon>Pezizomycotina</taxon>
        <taxon>Leotiomycetes</taxon>
        <taxon>Helotiales</taxon>
        <taxon>Sclerotiniaceae</taxon>
        <taxon>Botrytis</taxon>
    </lineage>
</organism>
<evidence type="ECO:0000313" key="1">
    <source>
        <dbReference type="EMBL" id="KAF5871303.1"/>
    </source>
</evidence>
<dbReference type="GeneID" id="59261879"/>
<comment type="caution">
    <text evidence="1">The sequence shown here is derived from an EMBL/GenBank/DDBJ whole genome shotgun (WGS) entry which is preliminary data.</text>
</comment>
<reference evidence="1 2" key="1">
    <citation type="journal article" date="2020" name="Phytopathology">
        <title>A high-quality genome resource of Botrytis fragariae, a new and rapidly spreading fungal pathogen causing strawberry gray mold in the U.S.A.</title>
        <authorList>
            <person name="Wu Y."/>
            <person name="Saski C.A."/>
            <person name="Schnabel G."/>
            <person name="Xiao S."/>
            <person name="Hu M."/>
        </authorList>
    </citation>
    <scope>NUCLEOTIDE SEQUENCE [LARGE SCALE GENOMIC DNA]</scope>
    <source>
        <strain evidence="1 2">BVB16</strain>
    </source>
</reference>
<feature type="non-terminal residue" evidence="1">
    <location>
        <position position="112"/>
    </location>
</feature>
<name>A0A8H6APW1_9HELO</name>
<evidence type="ECO:0000313" key="2">
    <source>
        <dbReference type="Proteomes" id="UP000531561"/>
    </source>
</evidence>
<sequence length="112" mass="12855">LPPTHFTKRVDPTSGATENWWWRRRCKIPAVARVYKGFWGTNIELSGNCLQTLNATKNSDVQQMRNVDVESESRCGSFNARRWLRGAWSLLATKVEKRSEDGVVDCWTVVLL</sequence>
<protein>
    <submittedName>
        <fullName evidence="1">Uncharacterized protein</fullName>
    </submittedName>
</protein>
<dbReference type="AlphaFoldDB" id="A0A8H6APW1"/>
<accession>A0A8H6APW1</accession>
<proteinExistence type="predicted"/>
<gene>
    <name evidence="1" type="ORF">Bfra_007819</name>
</gene>
<dbReference type="Proteomes" id="UP000531561">
    <property type="component" value="Unassembled WGS sequence"/>
</dbReference>
<dbReference type="RefSeq" id="XP_037190250.1">
    <property type="nucleotide sequence ID" value="XM_037338187.1"/>
</dbReference>
<dbReference type="EMBL" id="JABFCT010000012">
    <property type="protein sequence ID" value="KAF5871303.1"/>
    <property type="molecule type" value="Genomic_DNA"/>
</dbReference>
<dbReference type="OrthoDB" id="10309455at2759"/>